<dbReference type="Proteomes" id="UP001597196">
    <property type="component" value="Unassembled WGS sequence"/>
</dbReference>
<gene>
    <name evidence="1" type="ORF">ACFQ4P_08350</name>
</gene>
<sequence>MSFIRTRQSELTGFQESAPFDPALDVGVDFVMVYGNDESLYERIRAYKARGYVVHLMTGIAWGTYQDYLYGRWDGLDHWAEAQRRVDGSIVGHGKDIPYMVPTIAFSNYLSEQMKKAIDAGVEAIHMEEPEFWDHSGYSDAFKLQYELFYREPWQAPTTNVSAHYKAAKLKALLYKRILERVADSVKEYSLTQKGKVVRFYVPTHSLINYTQWKIMSPEGLLNSIDSLDGFIAQVWTGTSRSANTYRGVTKERTLETAYCEYSVMQELIKGTGKRMWYLADPIEDNPRYPWSSYQASYLETVTASLLHPEVSRFEVCPWPNRVFNGRYPKPDPDDPNATLGEPIPPRYRTLLQNMFQTLGNMDQPDYHYEHNNDLRLGVALSDTALYQRTYPDPDHDDHGTPMLGELTEKQLAQYSGDEFPMFYGMSLPLLKRGLPLRCVQIDNVTRIPNYLNELKYLVLSYDFMKPASPAVNSELAAWVARGGTLIYVGDNKDPYNDMPAWWNENGKTHATPLEHLLSLLGITGTPAPITPIGQGQFLYVDANPAVFTEDAATEQTYVDLVAQTIDGRGDQWDQTNSLSLVRGPYVVTAVFDETEPGNSVSRTGNFVDLQTPDFDLKERVMTHPGQTSLLYDVDRAPSATTIIGTTARVLAETEDAGKIQMRLQTNAGTQSYLMLKVPHDVTAVSAVDDQGRNLEVHYTLYPAQSLLKINYLGTGSQVELTIQQSEDQ</sequence>
<reference evidence="2" key="1">
    <citation type="journal article" date="2019" name="Int. J. Syst. Evol. Microbiol.">
        <title>The Global Catalogue of Microorganisms (GCM) 10K type strain sequencing project: providing services to taxonomists for standard genome sequencing and annotation.</title>
        <authorList>
            <consortium name="The Broad Institute Genomics Platform"/>
            <consortium name="The Broad Institute Genome Sequencing Center for Infectious Disease"/>
            <person name="Wu L."/>
            <person name="Ma J."/>
        </authorList>
    </citation>
    <scope>NUCLEOTIDE SEQUENCE [LARGE SCALE GENOMIC DNA]</scope>
    <source>
        <strain evidence="2">CCM 8980</strain>
    </source>
</reference>
<evidence type="ECO:0000313" key="2">
    <source>
        <dbReference type="Proteomes" id="UP001597196"/>
    </source>
</evidence>
<proteinExistence type="predicted"/>
<evidence type="ECO:0008006" key="3">
    <source>
        <dbReference type="Google" id="ProtNLM"/>
    </source>
</evidence>
<keyword evidence="2" id="KW-1185">Reference proteome</keyword>
<name>A0ABW4CHF1_9LACO</name>
<protein>
    <recommendedName>
        <fullName evidence="3">Glycoside hydrolase family 42 N-terminal domain-containing protein</fullName>
    </recommendedName>
</protein>
<dbReference type="RefSeq" id="WP_203637097.1">
    <property type="nucleotide sequence ID" value="NZ_BOLS01000009.1"/>
</dbReference>
<accession>A0ABW4CHF1</accession>
<dbReference type="EMBL" id="JBHTOC010000011">
    <property type="protein sequence ID" value="MFD1430255.1"/>
    <property type="molecule type" value="Genomic_DNA"/>
</dbReference>
<comment type="caution">
    <text evidence="1">The sequence shown here is derived from an EMBL/GenBank/DDBJ whole genome shotgun (WGS) entry which is preliminary data.</text>
</comment>
<organism evidence="1 2">
    <name type="scientific">Lacticaseibacillus mingshuiensis</name>
    <dbReference type="NCBI Taxonomy" id="2799574"/>
    <lineage>
        <taxon>Bacteria</taxon>
        <taxon>Bacillati</taxon>
        <taxon>Bacillota</taxon>
        <taxon>Bacilli</taxon>
        <taxon>Lactobacillales</taxon>
        <taxon>Lactobacillaceae</taxon>
        <taxon>Lacticaseibacillus</taxon>
    </lineage>
</organism>
<evidence type="ECO:0000313" key="1">
    <source>
        <dbReference type="EMBL" id="MFD1430255.1"/>
    </source>
</evidence>